<proteinExistence type="predicted"/>
<dbReference type="AlphaFoldDB" id="A0A512TR63"/>
<sequence>MDKTEKLKHIILSKYNSVREFSKIVEIPSTTLASALDKGIGGMAVDRIIKICDILNIDIKTFEPLENNTSNNKLSKEENTLLENFNKLNNLGKKEANKRVIELSYMPMYCNNEDDEFTKAQKKSFEARRKSEQYFKEHPEQMPIASHDKKGDFSEEDYKHDDDLMMDDNIWND</sequence>
<gene>
    <name evidence="2" type="ORF">CBU02nite_32700</name>
</gene>
<comment type="caution">
    <text evidence="2">The sequence shown here is derived from an EMBL/GenBank/DDBJ whole genome shotgun (WGS) entry which is preliminary data.</text>
</comment>
<accession>A0A512TR63</accession>
<reference evidence="2 3" key="1">
    <citation type="submission" date="2019-07" db="EMBL/GenBank/DDBJ databases">
        <title>Whole genome shotgun sequence of Clostridium butyricum NBRC 3858.</title>
        <authorList>
            <person name="Hosoyama A."/>
            <person name="Uohara A."/>
            <person name="Ohji S."/>
            <person name="Ichikawa N."/>
        </authorList>
    </citation>
    <scope>NUCLEOTIDE SEQUENCE [LARGE SCALE GENOMIC DNA]</scope>
    <source>
        <strain evidence="2 3">NBRC 3858</strain>
    </source>
</reference>
<dbReference type="EMBL" id="BKBC01000059">
    <property type="protein sequence ID" value="GEQ22764.1"/>
    <property type="molecule type" value="Genomic_DNA"/>
</dbReference>
<organism evidence="2 3">
    <name type="scientific">Clostridium butyricum</name>
    <dbReference type="NCBI Taxonomy" id="1492"/>
    <lineage>
        <taxon>Bacteria</taxon>
        <taxon>Bacillati</taxon>
        <taxon>Bacillota</taxon>
        <taxon>Clostridia</taxon>
        <taxon>Eubacteriales</taxon>
        <taxon>Clostridiaceae</taxon>
        <taxon>Clostridium</taxon>
    </lineage>
</organism>
<feature type="compositionally biased region" description="Basic and acidic residues" evidence="1">
    <location>
        <begin position="128"/>
        <end position="163"/>
    </location>
</feature>
<evidence type="ECO:0000313" key="2">
    <source>
        <dbReference type="EMBL" id="GEQ22764.1"/>
    </source>
</evidence>
<name>A0A512TR63_CLOBU</name>
<dbReference type="Proteomes" id="UP000321089">
    <property type="component" value="Unassembled WGS sequence"/>
</dbReference>
<evidence type="ECO:0008006" key="4">
    <source>
        <dbReference type="Google" id="ProtNLM"/>
    </source>
</evidence>
<protein>
    <recommendedName>
        <fullName evidence="4">HTH cro/C1-type domain-containing protein</fullName>
    </recommendedName>
</protein>
<evidence type="ECO:0000313" key="3">
    <source>
        <dbReference type="Proteomes" id="UP000321089"/>
    </source>
</evidence>
<evidence type="ECO:0000256" key="1">
    <source>
        <dbReference type="SAM" id="MobiDB-lite"/>
    </source>
</evidence>
<dbReference type="RefSeq" id="WP_241393584.1">
    <property type="nucleotide sequence ID" value="NZ_BKBC01000059.1"/>
</dbReference>
<feature type="region of interest" description="Disordered" evidence="1">
    <location>
        <begin position="128"/>
        <end position="173"/>
    </location>
</feature>